<evidence type="ECO:0000313" key="1">
    <source>
        <dbReference type="EMBL" id="SDY98185.1"/>
    </source>
</evidence>
<organism evidence="1 2">
    <name type="scientific">Asanoa ishikariensis</name>
    <dbReference type="NCBI Taxonomy" id="137265"/>
    <lineage>
        <taxon>Bacteria</taxon>
        <taxon>Bacillati</taxon>
        <taxon>Actinomycetota</taxon>
        <taxon>Actinomycetes</taxon>
        <taxon>Micromonosporales</taxon>
        <taxon>Micromonosporaceae</taxon>
        <taxon>Asanoa</taxon>
    </lineage>
</organism>
<sequence length="213" mass="22661">MQAVIAVPTLEAALPWPVAAAAPPSWLVVDGDRTEAEVGLFLAAAADGLDVPPSAGRDEIVDLVVSAETLLILGGVRLHDSETGAMVEPGCCNDLNDWREWLLVDAGRPPSWLGHDPSPEVEFIGDLVRVWQDSVAKRDQGPRAGLHVDLARAAVSAQLHAVQADLVGFLATLTTWAEDAGLGARVPALIETIDRHLAISAPLDLDEWVRGQR</sequence>
<keyword evidence="2" id="KW-1185">Reference proteome</keyword>
<gene>
    <name evidence="1" type="ORF">SAMN05421684_2727</name>
</gene>
<protein>
    <submittedName>
        <fullName evidence="1">Uncharacterized protein</fullName>
    </submittedName>
</protein>
<dbReference type="EMBL" id="FNQB01000001">
    <property type="protein sequence ID" value="SDY98185.1"/>
    <property type="molecule type" value="Genomic_DNA"/>
</dbReference>
<reference evidence="2" key="1">
    <citation type="submission" date="2016-10" db="EMBL/GenBank/DDBJ databases">
        <authorList>
            <person name="Varghese N."/>
            <person name="Submissions S."/>
        </authorList>
    </citation>
    <scope>NUCLEOTIDE SEQUENCE [LARGE SCALE GENOMIC DNA]</scope>
    <source>
        <strain evidence="2">DSM 44718</strain>
    </source>
</reference>
<dbReference type="STRING" id="137265.SAMN05421684_2727"/>
<accession>A0A1H3PBK1</accession>
<dbReference type="OrthoDB" id="581789at2"/>
<name>A0A1H3PBK1_9ACTN</name>
<dbReference type="AlphaFoldDB" id="A0A1H3PBK1"/>
<evidence type="ECO:0000313" key="2">
    <source>
        <dbReference type="Proteomes" id="UP000199632"/>
    </source>
</evidence>
<dbReference type="RefSeq" id="WP_090790699.1">
    <property type="nucleotide sequence ID" value="NZ_BOND01000024.1"/>
</dbReference>
<proteinExistence type="predicted"/>
<dbReference type="Proteomes" id="UP000199632">
    <property type="component" value="Unassembled WGS sequence"/>
</dbReference>